<sequence length="317" mass="35675">MWNRKRRREDPPSIHPRNRYADQPPDFGLLASLYPSFKQFVFSSRSGRPAIDWKDYNATRELTRVLLLHDHGINWWIPDGQLCPTVPNRLNYIHWIDDLLSSDLIPKRQTSNSKVKGFDIGTGANCIYPLLGASLLGWEFVGSEKDESQGQELKECGTVQPPVLVGVVKEGETFDFCICNPPFFESIEEAGLNPKTSCGGTTEEMVCPGGEITFVTQIIKDSVVLKCSFRWFTVMIGRKINLKSLMSKLREVGVSIVKTTEFVQGRTARWGLAWSFMPPCKDFISSTVALKSHCSFTLEVIPSCLFSLADLIIQFLA</sequence>
<dbReference type="SUPFAM" id="SSF53335">
    <property type="entry name" value="S-adenosyl-L-methionine-dependent methyltransferases"/>
    <property type="match status" value="1"/>
</dbReference>
<dbReference type="GO" id="GO:0008168">
    <property type="term" value="F:methyltransferase activity"/>
    <property type="evidence" value="ECO:0007669"/>
    <property type="project" value="UniProtKB-UniRule"/>
</dbReference>
<name>A0A835UYZ3_VANPL</name>
<proteinExistence type="inferred from homology"/>
<evidence type="ECO:0000313" key="9">
    <source>
        <dbReference type="Proteomes" id="UP000639772"/>
    </source>
</evidence>
<dbReference type="Pfam" id="PF05971">
    <property type="entry name" value="Methyltransf_10"/>
    <property type="match status" value="1"/>
</dbReference>
<dbReference type="GO" id="GO:0003676">
    <property type="term" value="F:nucleic acid binding"/>
    <property type="evidence" value="ECO:0007669"/>
    <property type="project" value="InterPro"/>
</dbReference>
<feature type="binding site" evidence="6">
    <location>
        <position position="89"/>
    </location>
    <ligand>
        <name>S-adenosyl-L-methionine</name>
        <dbReference type="ChEBI" id="CHEBI:59789"/>
    </ligand>
</feature>
<organism evidence="8 9">
    <name type="scientific">Vanilla planifolia</name>
    <name type="common">Vanilla</name>
    <dbReference type="NCBI Taxonomy" id="51239"/>
    <lineage>
        <taxon>Eukaryota</taxon>
        <taxon>Viridiplantae</taxon>
        <taxon>Streptophyta</taxon>
        <taxon>Embryophyta</taxon>
        <taxon>Tracheophyta</taxon>
        <taxon>Spermatophyta</taxon>
        <taxon>Magnoliopsida</taxon>
        <taxon>Liliopsida</taxon>
        <taxon>Asparagales</taxon>
        <taxon>Orchidaceae</taxon>
        <taxon>Vanilloideae</taxon>
        <taxon>Vanilleae</taxon>
        <taxon>Vanilla</taxon>
    </lineage>
</organism>
<dbReference type="InterPro" id="IPR017182">
    <property type="entry name" value="METTL16/PsiM"/>
</dbReference>
<dbReference type="Gene3D" id="3.40.50.150">
    <property type="entry name" value="Vaccinia Virus protein VP39"/>
    <property type="match status" value="1"/>
</dbReference>
<dbReference type="InterPro" id="IPR010286">
    <property type="entry name" value="METTL16/RlmF"/>
</dbReference>
<dbReference type="PANTHER" id="PTHR13393:SF0">
    <property type="entry name" value="RNA N6-ADENOSINE-METHYLTRANSFERASE METTL16"/>
    <property type="match status" value="1"/>
</dbReference>
<dbReference type="PROSITE" id="PS00092">
    <property type="entry name" value="N6_MTASE"/>
    <property type="match status" value="1"/>
</dbReference>
<gene>
    <name evidence="8" type="ORF">HPP92_013587</name>
</gene>
<dbReference type="Proteomes" id="UP000639772">
    <property type="component" value="Chromosome 6"/>
</dbReference>
<dbReference type="GO" id="GO:0005634">
    <property type="term" value="C:nucleus"/>
    <property type="evidence" value="ECO:0007669"/>
    <property type="project" value="TreeGrafter"/>
</dbReference>
<evidence type="ECO:0000256" key="1">
    <source>
        <dbReference type="ARBA" id="ARBA00005878"/>
    </source>
</evidence>
<comment type="similarity">
    <text evidence="1 5">Belongs to the methyltransferase superfamily. METTL16/RlmF family.</text>
</comment>
<dbReference type="AlphaFoldDB" id="A0A835UYZ3"/>
<feature type="region of interest" description="Disordered" evidence="7">
    <location>
        <begin position="1"/>
        <end position="21"/>
    </location>
</feature>
<protein>
    <recommendedName>
        <fullName evidence="5">U6 small nuclear RNA (adenine-(43)-N(6))-methyltransferase</fullName>
        <ecNumber evidence="5">2.1.1.-</ecNumber>
    </recommendedName>
</protein>
<dbReference type="GO" id="GO:0070475">
    <property type="term" value="P:rRNA base methylation"/>
    <property type="evidence" value="ECO:0007669"/>
    <property type="project" value="TreeGrafter"/>
</dbReference>
<dbReference type="InterPro" id="IPR029063">
    <property type="entry name" value="SAM-dependent_MTases_sf"/>
</dbReference>
<evidence type="ECO:0000256" key="3">
    <source>
        <dbReference type="ARBA" id="ARBA00022679"/>
    </source>
</evidence>
<evidence type="ECO:0000256" key="4">
    <source>
        <dbReference type="ARBA" id="ARBA00022691"/>
    </source>
</evidence>
<feature type="binding site" evidence="6">
    <location>
        <position position="180"/>
    </location>
    <ligand>
        <name>S-adenosyl-L-methionine</name>
        <dbReference type="ChEBI" id="CHEBI:59789"/>
    </ligand>
</feature>
<evidence type="ECO:0000256" key="6">
    <source>
        <dbReference type="PIRSR" id="PIRSR037350-1"/>
    </source>
</evidence>
<keyword evidence="4 6" id="KW-0949">S-adenosyl-L-methionine</keyword>
<evidence type="ECO:0000256" key="5">
    <source>
        <dbReference type="PIRNR" id="PIRNR037350"/>
    </source>
</evidence>
<dbReference type="EC" id="2.1.1.-" evidence="5"/>
<reference evidence="8 9" key="1">
    <citation type="journal article" date="2020" name="Nat. Food">
        <title>A phased Vanilla planifolia genome enables genetic improvement of flavour and production.</title>
        <authorList>
            <person name="Hasing T."/>
            <person name="Tang H."/>
            <person name="Brym M."/>
            <person name="Khazi F."/>
            <person name="Huang T."/>
            <person name="Chambers A.H."/>
        </authorList>
    </citation>
    <scope>NUCLEOTIDE SEQUENCE [LARGE SCALE GENOMIC DNA]</scope>
    <source>
        <tissue evidence="8">Leaf</tissue>
    </source>
</reference>
<evidence type="ECO:0000313" key="8">
    <source>
        <dbReference type="EMBL" id="KAG0478868.1"/>
    </source>
</evidence>
<keyword evidence="3 5" id="KW-0808">Transferase</keyword>
<keyword evidence="2 5" id="KW-0489">Methyltransferase</keyword>
<dbReference type="InterPro" id="IPR002052">
    <property type="entry name" value="DNA_methylase_N6_adenine_CS"/>
</dbReference>
<dbReference type="PIRSF" id="PIRSF037350">
    <property type="entry name" value="Mtase_ZK1128_prd"/>
    <property type="match status" value="1"/>
</dbReference>
<dbReference type="PANTHER" id="PTHR13393">
    <property type="entry name" value="SAM-DEPENDENT METHYLTRANSFERASE"/>
    <property type="match status" value="1"/>
</dbReference>
<evidence type="ECO:0000256" key="2">
    <source>
        <dbReference type="ARBA" id="ARBA00022603"/>
    </source>
</evidence>
<dbReference type="OrthoDB" id="514248at2759"/>
<accession>A0A835UYZ3</accession>
<comment type="caution">
    <text evidence="8">The sequence shown here is derived from an EMBL/GenBank/DDBJ whole genome shotgun (WGS) entry which is preliminary data.</text>
</comment>
<evidence type="ECO:0000256" key="7">
    <source>
        <dbReference type="SAM" id="MobiDB-lite"/>
    </source>
</evidence>
<feature type="binding site" evidence="6">
    <location>
        <position position="144"/>
    </location>
    <ligand>
        <name>S-adenosyl-L-methionine</name>
        <dbReference type="ChEBI" id="CHEBI:59789"/>
    </ligand>
</feature>
<feature type="binding site" evidence="6">
    <location>
        <position position="121"/>
    </location>
    <ligand>
        <name>S-adenosyl-L-methionine</name>
        <dbReference type="ChEBI" id="CHEBI:59789"/>
    </ligand>
</feature>
<dbReference type="EMBL" id="JADCNM010000006">
    <property type="protein sequence ID" value="KAG0478868.1"/>
    <property type="molecule type" value="Genomic_DNA"/>
</dbReference>